<evidence type="ECO:0000256" key="2">
    <source>
        <dbReference type="ARBA" id="ARBA00022840"/>
    </source>
</evidence>
<dbReference type="AlphaFoldDB" id="A0A7X0T404"/>
<sequence>MIKIVNLQKKIKHAEVLTDINYSFEPGKIYGVFGKNGSGKTMLLRSLAGLIIPTSGEIFIDNKQLHQDISFPPSMGIIIENMELLPQFDAKTNLKIIAKIKNIASEQDIENAINRVGLAPHADKKIKKYSLGMKQRLNIAQAIFEKPDIILLDEPTNAIDDQGIELVNQLLLEEKQRGATIIIASHHKEDIEPLCDICLRMDQGKIIHD</sequence>
<dbReference type="RefSeq" id="WP_185309465.1">
    <property type="nucleotide sequence ID" value="NZ_JACTGZ010000003.1"/>
</dbReference>
<dbReference type="EMBL" id="JAAROP010000002">
    <property type="protein sequence ID" value="MBC1322163.1"/>
    <property type="molecule type" value="Genomic_DNA"/>
</dbReference>
<dbReference type="InterPro" id="IPR003439">
    <property type="entry name" value="ABC_transporter-like_ATP-bd"/>
</dbReference>
<dbReference type="PROSITE" id="PS00211">
    <property type="entry name" value="ABC_TRANSPORTER_1"/>
    <property type="match status" value="1"/>
</dbReference>
<name>A0A7X0T404_LISWE</name>
<evidence type="ECO:0000313" key="5">
    <source>
        <dbReference type="Proteomes" id="UP000522007"/>
    </source>
</evidence>
<dbReference type="GO" id="GO:0016887">
    <property type="term" value="F:ATP hydrolysis activity"/>
    <property type="evidence" value="ECO:0007669"/>
    <property type="project" value="InterPro"/>
</dbReference>
<dbReference type="InterPro" id="IPR003593">
    <property type="entry name" value="AAA+_ATPase"/>
</dbReference>
<keyword evidence="1" id="KW-0547">Nucleotide-binding</keyword>
<accession>A0A7X0T404</accession>
<keyword evidence="2 4" id="KW-0067">ATP-binding</keyword>
<proteinExistence type="predicted"/>
<dbReference type="SMART" id="SM00382">
    <property type="entry name" value="AAA"/>
    <property type="match status" value="1"/>
</dbReference>
<dbReference type="Gene3D" id="3.40.50.300">
    <property type="entry name" value="P-loop containing nucleotide triphosphate hydrolases"/>
    <property type="match status" value="1"/>
</dbReference>
<dbReference type="GO" id="GO:0005524">
    <property type="term" value="F:ATP binding"/>
    <property type="evidence" value="ECO:0007669"/>
    <property type="project" value="UniProtKB-KW"/>
</dbReference>
<evidence type="ECO:0000313" key="4">
    <source>
        <dbReference type="EMBL" id="MBC1322163.1"/>
    </source>
</evidence>
<comment type="caution">
    <text evidence="4">The sequence shown here is derived from an EMBL/GenBank/DDBJ whole genome shotgun (WGS) entry which is preliminary data.</text>
</comment>
<dbReference type="SUPFAM" id="SSF52540">
    <property type="entry name" value="P-loop containing nucleoside triphosphate hydrolases"/>
    <property type="match status" value="1"/>
</dbReference>
<evidence type="ECO:0000256" key="1">
    <source>
        <dbReference type="ARBA" id="ARBA00022741"/>
    </source>
</evidence>
<feature type="domain" description="ABC transporter" evidence="3">
    <location>
        <begin position="2"/>
        <end position="207"/>
    </location>
</feature>
<dbReference type="PANTHER" id="PTHR43158:SF7">
    <property type="entry name" value="ABC TRANSPORTER, ATP-BINDING PROTEIN"/>
    <property type="match status" value="1"/>
</dbReference>
<gene>
    <name evidence="4" type="ORF">HB853_04320</name>
</gene>
<dbReference type="PANTHER" id="PTHR43158">
    <property type="entry name" value="SKFA PEPTIDE EXPORT ATP-BINDING PROTEIN SKFE"/>
    <property type="match status" value="1"/>
</dbReference>
<dbReference type="Proteomes" id="UP000522007">
    <property type="component" value="Unassembled WGS sequence"/>
</dbReference>
<evidence type="ECO:0000259" key="3">
    <source>
        <dbReference type="PROSITE" id="PS50893"/>
    </source>
</evidence>
<protein>
    <submittedName>
        <fullName evidence="4">ABC transporter ATP-binding protein</fullName>
    </submittedName>
</protein>
<dbReference type="InterPro" id="IPR017871">
    <property type="entry name" value="ABC_transporter-like_CS"/>
</dbReference>
<organism evidence="4 5">
    <name type="scientific">Listeria welshimeri</name>
    <dbReference type="NCBI Taxonomy" id="1643"/>
    <lineage>
        <taxon>Bacteria</taxon>
        <taxon>Bacillati</taxon>
        <taxon>Bacillota</taxon>
        <taxon>Bacilli</taxon>
        <taxon>Bacillales</taxon>
        <taxon>Listeriaceae</taxon>
        <taxon>Listeria</taxon>
    </lineage>
</organism>
<reference evidence="4 5" key="1">
    <citation type="submission" date="2020-03" db="EMBL/GenBank/DDBJ databases">
        <title>Soil Listeria distribution.</title>
        <authorList>
            <person name="Liao J."/>
            <person name="Wiedmann M."/>
        </authorList>
    </citation>
    <scope>NUCLEOTIDE SEQUENCE [LARGE SCALE GENOMIC DNA]</scope>
    <source>
        <strain evidence="4 5">FSL L7-1829</strain>
    </source>
</reference>
<dbReference type="PROSITE" id="PS50893">
    <property type="entry name" value="ABC_TRANSPORTER_2"/>
    <property type="match status" value="1"/>
</dbReference>
<dbReference type="Pfam" id="PF00005">
    <property type="entry name" value="ABC_tran"/>
    <property type="match status" value="1"/>
</dbReference>
<dbReference type="InterPro" id="IPR027417">
    <property type="entry name" value="P-loop_NTPase"/>
</dbReference>